<evidence type="ECO:0000256" key="1">
    <source>
        <dbReference type="SAM" id="SignalP"/>
    </source>
</evidence>
<feature type="signal peptide" evidence="1">
    <location>
        <begin position="1"/>
        <end position="23"/>
    </location>
</feature>
<proteinExistence type="predicted"/>
<dbReference type="Proteomes" id="UP000196258">
    <property type="component" value="Unassembled WGS sequence"/>
</dbReference>
<keyword evidence="1" id="KW-0732">Signal</keyword>
<evidence type="ECO:0008006" key="4">
    <source>
        <dbReference type="Google" id="ProtNLM"/>
    </source>
</evidence>
<comment type="caution">
    <text evidence="2">The sequence shown here is derived from an EMBL/GenBank/DDBJ whole genome shotgun (WGS) entry which is preliminary data.</text>
</comment>
<feature type="chain" id="PRO_5039431694" description="WG repeat-containing protein" evidence="1">
    <location>
        <begin position="24"/>
        <end position="473"/>
    </location>
</feature>
<dbReference type="AlphaFoldDB" id="A0A1Y4QGX2"/>
<dbReference type="EMBL" id="NFLB01000011">
    <property type="protein sequence ID" value="OUQ04506.1"/>
    <property type="molecule type" value="Genomic_DNA"/>
</dbReference>
<reference evidence="3" key="1">
    <citation type="submission" date="2017-04" db="EMBL/GenBank/DDBJ databases">
        <title>Function of individual gut microbiota members based on whole genome sequencing of pure cultures obtained from chicken caecum.</title>
        <authorList>
            <person name="Medvecky M."/>
            <person name="Cejkova D."/>
            <person name="Polansky O."/>
            <person name="Karasova D."/>
            <person name="Kubasova T."/>
            <person name="Cizek A."/>
            <person name="Rychlik I."/>
        </authorList>
    </citation>
    <scope>NUCLEOTIDE SEQUENCE [LARGE SCALE GENOMIC DNA]</scope>
    <source>
        <strain evidence="3">An149</strain>
    </source>
</reference>
<dbReference type="RefSeq" id="WP_087257325.1">
    <property type="nucleotide sequence ID" value="NZ_NFLB01000011.1"/>
</dbReference>
<dbReference type="Pfam" id="PF14903">
    <property type="entry name" value="WG_beta_rep"/>
    <property type="match status" value="2"/>
</dbReference>
<dbReference type="InterPro" id="IPR032774">
    <property type="entry name" value="WG_beta_rep"/>
</dbReference>
<protein>
    <recommendedName>
        <fullName evidence="4">WG repeat-containing protein</fullName>
    </recommendedName>
</protein>
<accession>A0A1Y4QGX2</accession>
<sequence>MKKIVIGVLALLLLTGCSNNSSDQTLFVANKKDQYGLVDIDGNKKTKFIYDRYEPMAKDGYIVVKDDKYGYLSYEGEEIIKLGKYQKLESISNMIVAYDKDDNISILSSLGEVLYKTDDKTEIVLSGLPIIHQGKKYLVLYDTGKVLVEGKSEILNANIIKDEYMAVAYEDNIKIYNQENLNREVKVKTGGKFQLMSQSEDNGYLFYDREGQKALFCDEKGKIVFDVNIELDDLYFDQDGNITGVKNQTTYLFDKKGVATAINSYYNDLENYVIKNREMIYGPHKFVYSGKETNVSGIQLDPMASYISSKIFPVYVRSKGYMYYGYDGKPAFKTQFTSAEIFDQNGLAVVSKKDDKYYLINQKGKKVSKTYSRISYIGEKYYAGFISDSKYEIIDTEGKKVIDDNFMDDGIVFTYNDNVYGIFNKSGSSYVYDMNELEVIFFVEDTLEFVDNGYFTSESGNYYTLDGEEIYKR</sequence>
<name>A0A1Y4QGX2_9FIRM</name>
<evidence type="ECO:0000313" key="2">
    <source>
        <dbReference type="EMBL" id="OUQ04506.1"/>
    </source>
</evidence>
<gene>
    <name evidence="2" type="ORF">B5E91_10160</name>
</gene>
<organism evidence="2 3">
    <name type="scientific">Thomasclavelia spiroformis</name>
    <dbReference type="NCBI Taxonomy" id="29348"/>
    <lineage>
        <taxon>Bacteria</taxon>
        <taxon>Bacillati</taxon>
        <taxon>Bacillota</taxon>
        <taxon>Erysipelotrichia</taxon>
        <taxon>Erysipelotrichales</taxon>
        <taxon>Coprobacillaceae</taxon>
        <taxon>Thomasclavelia</taxon>
    </lineage>
</organism>
<dbReference type="SUPFAM" id="SSF101898">
    <property type="entry name" value="NHL repeat"/>
    <property type="match status" value="1"/>
</dbReference>
<dbReference type="PROSITE" id="PS51257">
    <property type="entry name" value="PROKAR_LIPOPROTEIN"/>
    <property type="match status" value="1"/>
</dbReference>
<evidence type="ECO:0000313" key="3">
    <source>
        <dbReference type="Proteomes" id="UP000196258"/>
    </source>
</evidence>